<sequence length="240" mass="28479">MSKLYAISDIHGHYQEFLEALDKIDLSVPDNKLLLLGDYIDNGSQSLEVIEKIISLEQEYPNQIITLLGNHDELLIDWLFKFEPCLIDEQSLLSFFGKLDDSVLINGDLKKVFIEKYPLITNWLKRKNNEKRYYETDNQIFVHAGIWETKEDQEYWKSYTCENLYTHKYPAETGRFYKDIIAGHIYAHEIANNKEYLGRIYHDNESHYYIDGDVQKSGYLPILVYDTEKKLYTFIEKENY</sequence>
<protein>
    <submittedName>
        <fullName evidence="2">Serine/threonine protein phosphatase</fullName>
    </submittedName>
</protein>
<dbReference type="PANTHER" id="PTHR42850">
    <property type="entry name" value="METALLOPHOSPHOESTERASE"/>
    <property type="match status" value="1"/>
</dbReference>
<dbReference type="PRINTS" id="PR00114">
    <property type="entry name" value="STPHPHTASE"/>
</dbReference>
<evidence type="ECO:0000259" key="1">
    <source>
        <dbReference type="Pfam" id="PF00149"/>
    </source>
</evidence>
<dbReference type="InterPro" id="IPR006186">
    <property type="entry name" value="Ser/Thr-sp_prot-phosphatase"/>
</dbReference>
<dbReference type="Gene3D" id="3.60.21.10">
    <property type="match status" value="1"/>
</dbReference>
<dbReference type="EMBL" id="PZJH01000001">
    <property type="protein sequence ID" value="RAK45941.1"/>
    <property type="molecule type" value="Genomic_DNA"/>
</dbReference>
<feature type="domain" description="Calcineurin-like phosphoesterase" evidence="1">
    <location>
        <begin position="3"/>
        <end position="157"/>
    </location>
</feature>
<name>A0A327ZUG1_9STAP</name>
<evidence type="ECO:0000313" key="3">
    <source>
        <dbReference type="Proteomes" id="UP000249808"/>
    </source>
</evidence>
<comment type="caution">
    <text evidence="2">The sequence shown here is derived from an EMBL/GenBank/DDBJ whole genome shotgun (WGS) entry which is preliminary data.</text>
</comment>
<gene>
    <name evidence="2" type="ORF">BHU61_00410</name>
</gene>
<dbReference type="CDD" id="cd00144">
    <property type="entry name" value="MPP_PPP_family"/>
    <property type="match status" value="1"/>
</dbReference>
<dbReference type="GO" id="GO:0110154">
    <property type="term" value="P:RNA decapping"/>
    <property type="evidence" value="ECO:0007669"/>
    <property type="project" value="TreeGrafter"/>
</dbReference>
<keyword evidence="3" id="KW-1185">Reference proteome</keyword>
<dbReference type="Pfam" id="PF00149">
    <property type="entry name" value="Metallophos"/>
    <property type="match status" value="1"/>
</dbReference>
<dbReference type="InterPro" id="IPR050126">
    <property type="entry name" value="Ap4A_hydrolase"/>
</dbReference>
<dbReference type="InterPro" id="IPR029052">
    <property type="entry name" value="Metallo-depent_PP-like"/>
</dbReference>
<proteinExistence type="predicted"/>
<reference evidence="2 3" key="1">
    <citation type="journal article" date="2018" name="Front. Microbiol.">
        <title>Description and Comparative Genomics of Macrococcus caseolyticus subsp. hominis subsp. nov., Macrococcus goetzii sp. nov., Macrococcus epidermidis sp. nov., and Macrococcus bohemicus sp. nov., Novel Macrococci From Human Clinical Material With Virulence Potential and Suspected Uptake of Foreign DNA by Natural Transformation.</title>
        <authorList>
            <person name="Maslanova I."/>
            <person name="Wertheimer Z."/>
            <person name="Sedlacek I."/>
            <person name="Svec P."/>
            <person name="Indrakova A."/>
            <person name="Kovarovic V."/>
            <person name="Schumann P."/>
            <person name="Sproer C."/>
            <person name="Kralova S."/>
            <person name="Sedo O."/>
            <person name="Kristofova L."/>
            <person name="Vrbovska V."/>
            <person name="Fuzik T."/>
            <person name="Petras P."/>
            <person name="Zdrahal Z."/>
            <person name="Ruzickova V."/>
            <person name="Doskar J."/>
            <person name="Pantucek R."/>
        </authorList>
    </citation>
    <scope>NUCLEOTIDE SEQUENCE [LARGE SCALE GENOMIC DNA]</scope>
    <source>
        <strain evidence="2 3">01/688</strain>
    </source>
</reference>
<dbReference type="GO" id="GO:0016791">
    <property type="term" value="F:phosphatase activity"/>
    <property type="evidence" value="ECO:0007669"/>
    <property type="project" value="TreeGrafter"/>
</dbReference>
<evidence type="ECO:0000313" key="2">
    <source>
        <dbReference type="EMBL" id="RAK45941.1"/>
    </source>
</evidence>
<dbReference type="Proteomes" id="UP000249808">
    <property type="component" value="Unassembled WGS sequence"/>
</dbReference>
<dbReference type="SUPFAM" id="SSF56300">
    <property type="entry name" value="Metallo-dependent phosphatases"/>
    <property type="match status" value="1"/>
</dbReference>
<dbReference type="RefSeq" id="WP_111714120.1">
    <property type="nucleotide sequence ID" value="NZ_JBHSSR010000001.1"/>
</dbReference>
<dbReference type="InterPro" id="IPR004843">
    <property type="entry name" value="Calcineurin-like_PHP"/>
</dbReference>
<dbReference type="GO" id="GO:0005737">
    <property type="term" value="C:cytoplasm"/>
    <property type="evidence" value="ECO:0007669"/>
    <property type="project" value="TreeGrafter"/>
</dbReference>
<accession>A0A327ZUG1</accession>
<organism evidence="2 3">
    <name type="scientific">Macrococcus epidermidis</name>
    <dbReference type="NCBI Taxonomy" id="1902580"/>
    <lineage>
        <taxon>Bacteria</taxon>
        <taxon>Bacillati</taxon>
        <taxon>Bacillota</taxon>
        <taxon>Bacilli</taxon>
        <taxon>Bacillales</taxon>
        <taxon>Staphylococcaceae</taxon>
        <taxon>Macrococcus</taxon>
    </lineage>
</organism>
<dbReference type="PANTHER" id="PTHR42850:SF4">
    <property type="entry name" value="ZINC-DEPENDENT ENDOPOLYPHOSPHATASE"/>
    <property type="match status" value="1"/>
</dbReference>
<dbReference type="AlphaFoldDB" id="A0A327ZUG1"/>
<dbReference type="GO" id="GO:0008803">
    <property type="term" value="F:bis(5'-nucleosyl)-tetraphosphatase (symmetrical) activity"/>
    <property type="evidence" value="ECO:0007669"/>
    <property type="project" value="TreeGrafter"/>
</dbReference>